<dbReference type="InterPro" id="IPR037455">
    <property type="entry name" value="LucA/IucC-like"/>
</dbReference>
<dbReference type="EMBL" id="ABXW01000070">
    <property type="protein sequence ID" value="EEB44374.1"/>
    <property type="molecule type" value="Genomic_DNA"/>
</dbReference>
<accession>B6XK17</accession>
<reference evidence="4 5" key="2">
    <citation type="submission" date="2008-10" db="EMBL/GenBank/DDBJ databases">
        <authorList>
            <person name="Fulton L."/>
            <person name="Clifton S."/>
            <person name="Fulton B."/>
            <person name="Xu J."/>
            <person name="Minx P."/>
            <person name="Pepin K.H."/>
            <person name="Johnson M."/>
            <person name="Bhonagiri V."/>
            <person name="Nash W.E."/>
            <person name="Mardis E.R."/>
            <person name="Wilson R.K."/>
        </authorList>
    </citation>
    <scope>NUCLEOTIDE SEQUENCE [LARGE SCALE GENOMIC DNA]</scope>
    <source>
        <strain evidence="4 5">DSM 30120</strain>
    </source>
</reference>
<dbReference type="InterPro" id="IPR022770">
    <property type="entry name" value="IucA/IucC-like_C"/>
</dbReference>
<dbReference type="Gene3D" id="6.10.250.3370">
    <property type="match status" value="1"/>
</dbReference>
<sequence>MRVFMQLEQCDSLIFRDNYLTQKSWLAANKMMTKKLLTELTHERIITPILIDEDNYVFKIDSQQVRYHFKAKKYLLEHLDICLDSIKKYKQEQEVPIDALELFIELFEFLEVDKSLLPIHVDEMISTLNSWAYKRTADRLNAEALIHADYQLIESTMDEGHPVLVANKGCNGFDFIDSLKYSPECGAQQHVVWIAVYKEKATFSAISSLNYQDLIHSELSKEEISHFNEVLQQNEVLNEDYYWMPVHQWQWREKVLIRFAADIARKKIIYLGISSDSYKAQQSIRTLFNISQPNKRYIKLAISIFNSGFMRGLSPYAMKTAPAVNESLDNIFSQDAYLIDKNFKLLKEVAAIGYRDTLFERVITEESPQKHMLSALWRENPYDKIDKNQRLMTMASLLHIDNHGTSFLIELIKASGLSGREWIREYLKRYLSPLLHLFYAYDVVFMPHGENVILIIEEDKPAGIFMKDIAEEVGILNHEGELPEALVERAYTMLDSEKIEHFWTESFDYFFRYMAVILDKNQCLDEDDFWRLVADNIHEYQEEHPELHEKYVRLNLFEPAFKQTCLNQQKVLHGPECLSLIEIKTNKHLNRMISNPLFLFKK</sequence>
<comment type="pathway">
    <text evidence="1">Siderophore biosynthesis.</text>
</comment>
<feature type="domain" description="Aerobactin siderophore biosynthesis IucA/IucC N-terminal" evidence="2">
    <location>
        <begin position="149"/>
        <end position="399"/>
    </location>
</feature>
<dbReference type="GO" id="GO:0016881">
    <property type="term" value="F:acid-amino acid ligase activity"/>
    <property type="evidence" value="ECO:0007669"/>
    <property type="project" value="UniProtKB-ARBA"/>
</dbReference>
<dbReference type="PANTHER" id="PTHR34384:SF6">
    <property type="entry name" value="STAPHYLOFERRIN B SYNTHASE"/>
    <property type="match status" value="1"/>
</dbReference>
<evidence type="ECO:0000313" key="4">
    <source>
        <dbReference type="EMBL" id="EEB44374.1"/>
    </source>
</evidence>
<dbReference type="InterPro" id="IPR007310">
    <property type="entry name" value="Aerobactin_biosyn_IucA/IucC_N"/>
</dbReference>
<dbReference type="GO" id="GO:0019290">
    <property type="term" value="P:siderophore biosynthetic process"/>
    <property type="evidence" value="ECO:0007669"/>
    <property type="project" value="InterPro"/>
</dbReference>
<name>B6XK17_9GAMM</name>
<reference evidence="4 5" key="1">
    <citation type="submission" date="2008-10" db="EMBL/GenBank/DDBJ databases">
        <title>Draft genome sequence of Providencia alcalifaciens (DSM 30120).</title>
        <authorList>
            <person name="Sudarsanam P."/>
            <person name="Ley R."/>
            <person name="Guruge J."/>
            <person name="Turnbaugh P.J."/>
            <person name="Mahowald M."/>
            <person name="Liep D."/>
            <person name="Gordon J."/>
        </authorList>
    </citation>
    <scope>NUCLEOTIDE SEQUENCE [LARGE SCALE GENOMIC DNA]</scope>
    <source>
        <strain evidence="4 5">DSM 30120</strain>
    </source>
</reference>
<dbReference type="Gene3D" id="1.10.510.40">
    <property type="match status" value="1"/>
</dbReference>
<dbReference type="AlphaFoldDB" id="B6XK17"/>
<evidence type="ECO:0000259" key="2">
    <source>
        <dbReference type="Pfam" id="PF04183"/>
    </source>
</evidence>
<organism evidence="4 5">
    <name type="scientific">Providencia alcalifaciens DSM 30120</name>
    <dbReference type="NCBI Taxonomy" id="520999"/>
    <lineage>
        <taxon>Bacteria</taxon>
        <taxon>Pseudomonadati</taxon>
        <taxon>Pseudomonadota</taxon>
        <taxon>Gammaproteobacteria</taxon>
        <taxon>Enterobacterales</taxon>
        <taxon>Morganellaceae</taxon>
        <taxon>Providencia</taxon>
    </lineage>
</organism>
<proteinExistence type="predicted"/>
<protein>
    <submittedName>
        <fullName evidence="4">Siderophore biosynthesis protein, IucA/IucC family</fullName>
    </submittedName>
</protein>
<comment type="caution">
    <text evidence="4">The sequence shown here is derived from an EMBL/GenBank/DDBJ whole genome shotgun (WGS) entry which is preliminary data.</text>
</comment>
<dbReference type="Proteomes" id="UP000003729">
    <property type="component" value="Unassembled WGS sequence"/>
</dbReference>
<dbReference type="Pfam" id="PF06276">
    <property type="entry name" value="FhuF"/>
    <property type="match status" value="1"/>
</dbReference>
<evidence type="ECO:0000256" key="1">
    <source>
        <dbReference type="ARBA" id="ARBA00004924"/>
    </source>
</evidence>
<gene>
    <name evidence="4" type="ORF">PROVALCAL_03725</name>
</gene>
<dbReference type="Gene3D" id="3.30.310.280">
    <property type="match status" value="1"/>
</dbReference>
<evidence type="ECO:0000313" key="5">
    <source>
        <dbReference type="Proteomes" id="UP000003729"/>
    </source>
</evidence>
<dbReference type="eggNOG" id="COG4264">
    <property type="taxonomic scope" value="Bacteria"/>
</dbReference>
<feature type="domain" description="Aerobactin siderophore biosynthesis IucA/IucC-like C-terminal" evidence="3">
    <location>
        <begin position="421"/>
        <end position="567"/>
    </location>
</feature>
<evidence type="ECO:0000259" key="3">
    <source>
        <dbReference type="Pfam" id="PF06276"/>
    </source>
</evidence>
<dbReference type="PANTHER" id="PTHR34384">
    <property type="entry name" value="L-2,3-DIAMINOPROPANOATE--CITRATE LIGASE"/>
    <property type="match status" value="1"/>
</dbReference>
<dbReference type="Pfam" id="PF04183">
    <property type="entry name" value="IucA_IucC"/>
    <property type="match status" value="1"/>
</dbReference>